<sequence length="119" mass="12509">MLIGIAVNNGIVMIAYIQQLRQNGLGIREAALQGAVTRLRPILITTLTTTLALVPMAIGFGEGAEIWAPLGRVVAGGLCVSALFTLFFTPTLYTLLEALRSAPVSIEPVTTEAQATVAD</sequence>
<feature type="transmembrane region" description="Helical" evidence="1">
    <location>
        <begin position="73"/>
        <end position="96"/>
    </location>
</feature>
<dbReference type="HOGENOM" id="CLU_002755_2_5_7"/>
<evidence type="ECO:0008006" key="4">
    <source>
        <dbReference type="Google" id="ProtNLM"/>
    </source>
</evidence>
<keyword evidence="1" id="KW-0472">Membrane</keyword>
<reference evidence="2 3" key="1">
    <citation type="journal article" date="2014" name="Nature">
        <title>An environmental bacterial taxon with a large and distinct metabolic repertoire.</title>
        <authorList>
            <person name="Wilson M.C."/>
            <person name="Mori T."/>
            <person name="Ruckert C."/>
            <person name="Uria A.R."/>
            <person name="Helf M.J."/>
            <person name="Takada K."/>
            <person name="Gernert C."/>
            <person name="Steffens U.A."/>
            <person name="Heycke N."/>
            <person name="Schmitt S."/>
            <person name="Rinke C."/>
            <person name="Helfrich E.J."/>
            <person name="Brachmann A.O."/>
            <person name="Gurgui C."/>
            <person name="Wakimoto T."/>
            <person name="Kracht M."/>
            <person name="Crusemann M."/>
            <person name="Hentschel U."/>
            <person name="Abe I."/>
            <person name="Matsunaga S."/>
            <person name="Kalinowski J."/>
            <person name="Takeyama H."/>
            <person name="Piel J."/>
        </authorList>
    </citation>
    <scope>NUCLEOTIDE SEQUENCE [LARGE SCALE GENOMIC DNA]</scope>
    <source>
        <strain evidence="3">TSY1</strain>
    </source>
</reference>
<dbReference type="GO" id="GO:0005886">
    <property type="term" value="C:plasma membrane"/>
    <property type="evidence" value="ECO:0007669"/>
    <property type="project" value="TreeGrafter"/>
</dbReference>
<proteinExistence type="predicted"/>
<comment type="caution">
    <text evidence="2">The sequence shown here is derived from an EMBL/GenBank/DDBJ whole genome shotgun (WGS) entry which is preliminary data.</text>
</comment>
<dbReference type="PANTHER" id="PTHR32063:SF0">
    <property type="entry name" value="SWARMING MOTILITY PROTEIN SWRC"/>
    <property type="match status" value="1"/>
</dbReference>
<name>W4LIX8_ENTF1</name>
<dbReference type="GO" id="GO:0042910">
    <property type="term" value="F:xenobiotic transmembrane transporter activity"/>
    <property type="evidence" value="ECO:0007669"/>
    <property type="project" value="TreeGrafter"/>
</dbReference>
<feature type="transmembrane region" description="Helical" evidence="1">
    <location>
        <begin position="42"/>
        <end position="61"/>
    </location>
</feature>
<accession>W4LIX8</accession>
<keyword evidence="1" id="KW-1133">Transmembrane helix</keyword>
<protein>
    <recommendedName>
        <fullName evidence="4">Acriflavin resistance protein</fullName>
    </recommendedName>
</protein>
<evidence type="ECO:0000313" key="3">
    <source>
        <dbReference type="Proteomes" id="UP000019141"/>
    </source>
</evidence>
<keyword evidence="1" id="KW-0812">Transmembrane</keyword>
<evidence type="ECO:0000313" key="2">
    <source>
        <dbReference type="EMBL" id="ETW97932.1"/>
    </source>
</evidence>
<keyword evidence="3" id="KW-1185">Reference proteome</keyword>
<dbReference type="Gene3D" id="1.20.1640.10">
    <property type="entry name" value="Multidrug efflux transporter AcrB transmembrane domain"/>
    <property type="match status" value="1"/>
</dbReference>
<gene>
    <name evidence="2" type="ORF">ETSY1_20805</name>
</gene>
<dbReference type="InterPro" id="IPR001036">
    <property type="entry name" value="Acrflvin-R"/>
</dbReference>
<organism evidence="2 3">
    <name type="scientific">Entotheonella factor</name>
    <dbReference type="NCBI Taxonomy" id="1429438"/>
    <lineage>
        <taxon>Bacteria</taxon>
        <taxon>Pseudomonadati</taxon>
        <taxon>Nitrospinota/Tectimicrobiota group</taxon>
        <taxon>Candidatus Tectimicrobiota</taxon>
        <taxon>Candidatus Entotheonellia</taxon>
        <taxon>Candidatus Entotheonellales</taxon>
        <taxon>Candidatus Entotheonellaceae</taxon>
        <taxon>Candidatus Entotheonella</taxon>
    </lineage>
</organism>
<evidence type="ECO:0000256" key="1">
    <source>
        <dbReference type="SAM" id="Phobius"/>
    </source>
</evidence>
<dbReference type="SUPFAM" id="SSF82866">
    <property type="entry name" value="Multidrug efflux transporter AcrB transmembrane domain"/>
    <property type="match status" value="1"/>
</dbReference>
<dbReference type="PANTHER" id="PTHR32063">
    <property type="match status" value="1"/>
</dbReference>
<dbReference type="Pfam" id="PF00873">
    <property type="entry name" value="ACR_tran"/>
    <property type="match status" value="1"/>
</dbReference>
<dbReference type="AlphaFoldDB" id="W4LIX8"/>
<dbReference type="Proteomes" id="UP000019141">
    <property type="component" value="Unassembled WGS sequence"/>
</dbReference>
<dbReference type="EMBL" id="AZHW01000602">
    <property type="protein sequence ID" value="ETW97932.1"/>
    <property type="molecule type" value="Genomic_DNA"/>
</dbReference>